<comment type="caution">
    <text evidence="2">The sequence shown here is derived from an EMBL/GenBank/DDBJ whole genome shotgun (WGS) entry which is preliminary data.</text>
</comment>
<evidence type="ECO:0000256" key="1">
    <source>
        <dbReference type="SAM" id="MobiDB-lite"/>
    </source>
</evidence>
<dbReference type="InterPro" id="IPR038081">
    <property type="entry name" value="CalX-like_sf"/>
</dbReference>
<gene>
    <name evidence="2" type="ORF">A2V81_01225</name>
</gene>
<organism evidence="2 3">
    <name type="scientific">Candidatus Abawacabacteria bacterium RBG_16_42_10</name>
    <dbReference type="NCBI Taxonomy" id="1817814"/>
    <lineage>
        <taxon>Bacteria</taxon>
        <taxon>Candidatus Abawacaibacteriota</taxon>
    </lineage>
</organism>
<sequence>MTFASLTTRWCGQCLPFLKVLFVAGVFVMVSLHTIPKTQAQAQVSCSSEIVDTLTGTPPRGADQNLHDEDDKVESSFQDGFDEQTPSPTVDFNDNKFSHTARLGGGLFGAGFEPSGVNILVDDPDAALDSGSDGSGYVDLLEFDLTGNSYAGVFDVQVTCDTNNGYDLHIADTFNMDPTSKKVGYDTHDIAIFGQVPKTNLNKREGLFRIAPGSLRDITDFDLISGFETQTIKHEYIMDLPNEEDCGTMTVDDYDGDCAPASLDPFATFATERLRTWPYAASTPPNDDDFGIIGFTLLCDENGDTGAATAGTGKINPFTRGLLNPGTGENHRFREDGPNDDDCDDPPTSPEEYYAAMPSLINVGDYDGIAGTDPSTYSAILSADNWVGYSGVITGNPPFTVDNYFELRAQVPNNQIAGTYAGTMILSCLPNMTANNEADFDGDGIGDETVVPEINFQTASDSNSEDITPLYVPVTLSVAQGVSISVDFAFTGGTADGGTDYTTAYLGGGTVTFSPFTTTVYIPTDSITIVDDLDPETDETIEITLSNPTSPAVLGGVTVYTYTIVDNDSGGGGDCLGPGFNWTSGFNFSCDFTIPSAGGTHSITFTTDFFCTEDGTSITLVGADTNTLYTDSCGGGGTLSDSTTYNVGPFTDTAASPPDATLIFTDGFGDGGFTGVTWTYTP</sequence>
<accession>A0A1F4XIG9</accession>
<name>A0A1F4XIG9_9BACT</name>
<feature type="region of interest" description="Disordered" evidence="1">
    <location>
        <begin position="308"/>
        <end position="350"/>
    </location>
</feature>
<reference evidence="2 3" key="1">
    <citation type="journal article" date="2016" name="Nat. Commun.">
        <title>Thousands of microbial genomes shed light on interconnected biogeochemical processes in an aquifer system.</title>
        <authorList>
            <person name="Anantharaman K."/>
            <person name="Brown C.T."/>
            <person name="Hug L.A."/>
            <person name="Sharon I."/>
            <person name="Castelle C.J."/>
            <person name="Probst A.J."/>
            <person name="Thomas B.C."/>
            <person name="Singh A."/>
            <person name="Wilkins M.J."/>
            <person name="Karaoz U."/>
            <person name="Brodie E.L."/>
            <person name="Williams K.H."/>
            <person name="Hubbard S.S."/>
            <person name="Banfield J.F."/>
        </authorList>
    </citation>
    <scope>NUCLEOTIDE SEQUENCE [LARGE SCALE GENOMIC DNA]</scope>
</reference>
<dbReference type="EMBL" id="MEWR01000026">
    <property type="protein sequence ID" value="OGC81487.1"/>
    <property type="molecule type" value="Genomic_DNA"/>
</dbReference>
<evidence type="ECO:0000313" key="3">
    <source>
        <dbReference type="Proteomes" id="UP000177614"/>
    </source>
</evidence>
<evidence type="ECO:0000313" key="2">
    <source>
        <dbReference type="EMBL" id="OGC81487.1"/>
    </source>
</evidence>
<dbReference type="Proteomes" id="UP000177614">
    <property type="component" value="Unassembled WGS sequence"/>
</dbReference>
<protein>
    <submittedName>
        <fullName evidence="2">Uncharacterized protein</fullName>
    </submittedName>
</protein>
<dbReference type="Gene3D" id="2.60.40.2030">
    <property type="match status" value="1"/>
</dbReference>
<dbReference type="STRING" id="1817814.A2V81_01225"/>
<proteinExistence type="predicted"/>
<dbReference type="SUPFAM" id="SSF141072">
    <property type="entry name" value="CalX-like"/>
    <property type="match status" value="1"/>
</dbReference>
<dbReference type="AlphaFoldDB" id="A0A1F4XIG9"/>